<feature type="region of interest" description="Disordered" evidence="1">
    <location>
        <begin position="1"/>
        <end position="33"/>
    </location>
</feature>
<name>A0A6J8D9N0_MYTCO</name>
<organism evidence="2 3">
    <name type="scientific">Mytilus coruscus</name>
    <name type="common">Sea mussel</name>
    <dbReference type="NCBI Taxonomy" id="42192"/>
    <lineage>
        <taxon>Eukaryota</taxon>
        <taxon>Metazoa</taxon>
        <taxon>Spiralia</taxon>
        <taxon>Lophotrochozoa</taxon>
        <taxon>Mollusca</taxon>
        <taxon>Bivalvia</taxon>
        <taxon>Autobranchia</taxon>
        <taxon>Pteriomorphia</taxon>
        <taxon>Mytilida</taxon>
        <taxon>Mytiloidea</taxon>
        <taxon>Mytilidae</taxon>
        <taxon>Mytilinae</taxon>
        <taxon>Mytilus</taxon>
    </lineage>
</organism>
<reference evidence="2 3" key="1">
    <citation type="submission" date="2020-06" db="EMBL/GenBank/DDBJ databases">
        <authorList>
            <person name="Li R."/>
            <person name="Bekaert M."/>
        </authorList>
    </citation>
    <scope>NUCLEOTIDE SEQUENCE [LARGE SCALE GENOMIC DNA]</scope>
    <source>
        <strain evidence="3">wild</strain>
    </source>
</reference>
<dbReference type="OrthoDB" id="6434642at2759"/>
<protein>
    <submittedName>
        <fullName evidence="2">Uncharacterized protein</fullName>
    </submittedName>
</protein>
<dbReference type="EMBL" id="CACVKT020007030">
    <property type="protein sequence ID" value="CAC5404785.1"/>
    <property type="molecule type" value="Genomic_DNA"/>
</dbReference>
<dbReference type="AlphaFoldDB" id="A0A6J8D9N0"/>
<evidence type="ECO:0000313" key="2">
    <source>
        <dbReference type="EMBL" id="CAC5404785.1"/>
    </source>
</evidence>
<sequence length="238" mass="27071">MDHKSFSSSNGEESCSTTKEIDSSTTRTNGRTYRRSLATSGLHYLATKTTRKRRPNNKEESNSQNEAGIDIIMDITRYSSLFKTIRVTAFILRFVANCKIPKSQRKPDQLTTSELQHAMELWVMNCQQRHYSEEIANLKSQTRPPFSGKNNSEKYIRDRTILVLEIGGICTIDPGARDRWHFNNRSWCSRWVALLQSILVLEMGGIVTIDPGRVMDAYTKITEAELKKDCAPEMVGGV</sequence>
<gene>
    <name evidence="2" type="ORF">MCOR_38535</name>
</gene>
<dbReference type="Proteomes" id="UP000507470">
    <property type="component" value="Unassembled WGS sequence"/>
</dbReference>
<proteinExistence type="predicted"/>
<evidence type="ECO:0000313" key="3">
    <source>
        <dbReference type="Proteomes" id="UP000507470"/>
    </source>
</evidence>
<evidence type="ECO:0000256" key="1">
    <source>
        <dbReference type="SAM" id="MobiDB-lite"/>
    </source>
</evidence>
<accession>A0A6J8D9N0</accession>
<feature type="compositionally biased region" description="Low complexity" evidence="1">
    <location>
        <begin position="1"/>
        <end position="16"/>
    </location>
</feature>
<keyword evidence="3" id="KW-1185">Reference proteome</keyword>